<name>A0A1G4E204_PLAVI</name>
<evidence type="ECO:0000313" key="1">
    <source>
        <dbReference type="EMBL" id="SCA60085.1"/>
    </source>
</evidence>
<dbReference type="AlphaFoldDB" id="A0A1G4E204"/>
<reference evidence="1 2" key="1">
    <citation type="submission" date="2016-07" db="EMBL/GenBank/DDBJ databases">
        <authorList>
            <consortium name="Pathogen Informatics"/>
        </authorList>
    </citation>
    <scope>NUCLEOTIDE SEQUENCE [LARGE SCALE GENOMIC DNA]</scope>
</reference>
<dbReference type="Proteomes" id="UP000196402">
    <property type="component" value="Unassembled WGS sequence"/>
</dbReference>
<accession>A0A1G4E204</accession>
<gene>
    <name evidence="1" type="ORF">PVT01_000071100</name>
</gene>
<sequence>MNLLLRFNQNLLQLHALFTPFRSLLSKITGRKKRQWENHMNELARNFSENYLNNGDSNNHDRMNNMFYQSIRN</sequence>
<organism evidence="1 2">
    <name type="scientific">Plasmodium vivax</name>
    <name type="common">malaria parasite P. vivax</name>
    <dbReference type="NCBI Taxonomy" id="5855"/>
    <lineage>
        <taxon>Eukaryota</taxon>
        <taxon>Sar</taxon>
        <taxon>Alveolata</taxon>
        <taxon>Apicomplexa</taxon>
        <taxon>Aconoidasida</taxon>
        <taxon>Haemosporida</taxon>
        <taxon>Plasmodiidae</taxon>
        <taxon>Plasmodium</taxon>
        <taxon>Plasmodium (Plasmodium)</taxon>
    </lineage>
</organism>
<dbReference type="VEuPathDB" id="PlasmoDB:PVPAM_060006100"/>
<proteinExistence type="predicted"/>
<dbReference type="EMBL" id="FLYH01000190">
    <property type="protein sequence ID" value="SCA60085.1"/>
    <property type="molecule type" value="Genomic_DNA"/>
</dbReference>
<protein>
    <submittedName>
        <fullName evidence="1">Uncharacterized protein</fullName>
    </submittedName>
</protein>
<dbReference type="VEuPathDB" id="PlasmoDB:PVW1_060033000"/>
<evidence type="ECO:0000313" key="2">
    <source>
        <dbReference type="Proteomes" id="UP000196402"/>
    </source>
</evidence>